<evidence type="ECO:0000313" key="2">
    <source>
        <dbReference type="Proteomes" id="UP000628736"/>
    </source>
</evidence>
<comment type="caution">
    <text evidence="1">The sequence shown here is derived from an EMBL/GenBank/DDBJ whole genome shotgun (WGS) entry which is preliminary data.</text>
</comment>
<sequence length="144" mass="16001">MNNQRIRKLDLADLGRRCRPYTGPEAMKKVRDAITGGGCAYFGVVKEQGKLRLISAEVSQEADLLHLLDRMELFRVYAEGGLSPRETGLTASQVMDLVCYGYGFAVLLDMEDRMVYTYYLPKESDSPVRCVKKLPMGAAPLGCA</sequence>
<name>A0A8J6J9T7_9FIRM</name>
<organism evidence="1 2">
    <name type="scientific">Flintibacter hominis</name>
    <dbReference type="NCBI Taxonomy" id="2763048"/>
    <lineage>
        <taxon>Bacteria</taxon>
        <taxon>Bacillati</taxon>
        <taxon>Bacillota</taxon>
        <taxon>Clostridia</taxon>
        <taxon>Eubacteriales</taxon>
        <taxon>Flintibacter</taxon>
    </lineage>
</organism>
<gene>
    <name evidence="1" type="ORF">H8S11_07060</name>
</gene>
<dbReference type="Proteomes" id="UP000628736">
    <property type="component" value="Unassembled WGS sequence"/>
</dbReference>
<dbReference type="AlphaFoldDB" id="A0A8J6J9T7"/>
<reference evidence="1" key="1">
    <citation type="submission" date="2020-08" db="EMBL/GenBank/DDBJ databases">
        <title>Genome public.</title>
        <authorList>
            <person name="Liu C."/>
            <person name="Sun Q."/>
        </authorList>
    </citation>
    <scope>NUCLEOTIDE SEQUENCE</scope>
    <source>
        <strain evidence="1">NSJ-23</strain>
    </source>
</reference>
<accession>A0A8J6J9T7</accession>
<protein>
    <submittedName>
        <fullName evidence="1">Uncharacterized protein</fullName>
    </submittedName>
</protein>
<evidence type="ECO:0000313" key="1">
    <source>
        <dbReference type="EMBL" id="MBC5722567.1"/>
    </source>
</evidence>
<dbReference type="EMBL" id="JACOPO010000004">
    <property type="protein sequence ID" value="MBC5722567.1"/>
    <property type="molecule type" value="Genomic_DNA"/>
</dbReference>
<proteinExistence type="predicted"/>
<keyword evidence="2" id="KW-1185">Reference proteome</keyword>
<dbReference type="RefSeq" id="WP_186852666.1">
    <property type="nucleotide sequence ID" value="NZ_JACOPO010000004.1"/>
</dbReference>